<dbReference type="EMBL" id="VXIV02001850">
    <property type="protein sequence ID" value="KAF6029175.1"/>
    <property type="molecule type" value="Genomic_DNA"/>
</dbReference>
<keyword evidence="3" id="KW-1185">Reference proteome</keyword>
<feature type="compositionally biased region" description="Low complexity" evidence="1">
    <location>
        <begin position="27"/>
        <end position="36"/>
    </location>
</feature>
<protein>
    <submittedName>
        <fullName evidence="2">Uncharacterized protein</fullName>
    </submittedName>
</protein>
<comment type="caution">
    <text evidence="2">The sequence shown here is derived from an EMBL/GenBank/DDBJ whole genome shotgun (WGS) entry which is preliminary data.</text>
</comment>
<proteinExistence type="predicted"/>
<feature type="compositionally biased region" description="Basic and acidic residues" evidence="1">
    <location>
        <begin position="43"/>
        <end position="59"/>
    </location>
</feature>
<dbReference type="Proteomes" id="UP000593567">
    <property type="component" value="Unassembled WGS sequence"/>
</dbReference>
<organism evidence="2 3">
    <name type="scientific">Bugula neritina</name>
    <name type="common">Brown bryozoan</name>
    <name type="synonym">Sertularia neritina</name>
    <dbReference type="NCBI Taxonomy" id="10212"/>
    <lineage>
        <taxon>Eukaryota</taxon>
        <taxon>Metazoa</taxon>
        <taxon>Spiralia</taxon>
        <taxon>Lophotrochozoa</taxon>
        <taxon>Bryozoa</taxon>
        <taxon>Gymnolaemata</taxon>
        <taxon>Cheilostomatida</taxon>
        <taxon>Flustrina</taxon>
        <taxon>Buguloidea</taxon>
        <taxon>Bugulidae</taxon>
        <taxon>Bugula</taxon>
    </lineage>
</organism>
<evidence type="ECO:0000256" key="1">
    <source>
        <dbReference type="SAM" id="MobiDB-lite"/>
    </source>
</evidence>
<gene>
    <name evidence="2" type="ORF">EB796_012521</name>
</gene>
<sequence length="107" mass="12278">MLDFLSSERSVKTAYMANVLVNGRAASPLASSSSSSYGLADLKLPEPKDPHPQEWRLPHEHKMEKREVYYSWQNDVQSQILNIEAKLNESLQRFPPNYLQMASDKLQ</sequence>
<dbReference type="AlphaFoldDB" id="A0A7J7JTF7"/>
<feature type="region of interest" description="Disordered" evidence="1">
    <location>
        <begin position="27"/>
        <end position="59"/>
    </location>
</feature>
<accession>A0A7J7JTF7</accession>
<evidence type="ECO:0000313" key="3">
    <source>
        <dbReference type="Proteomes" id="UP000593567"/>
    </source>
</evidence>
<evidence type="ECO:0000313" key="2">
    <source>
        <dbReference type="EMBL" id="KAF6029175.1"/>
    </source>
</evidence>
<name>A0A7J7JTF7_BUGNE</name>
<dbReference type="OrthoDB" id="6047970at2759"/>
<reference evidence="2" key="1">
    <citation type="submission" date="2020-06" db="EMBL/GenBank/DDBJ databases">
        <title>Draft genome of Bugula neritina, a colonial animal packing powerful symbionts and potential medicines.</title>
        <authorList>
            <person name="Rayko M."/>
        </authorList>
    </citation>
    <scope>NUCLEOTIDE SEQUENCE [LARGE SCALE GENOMIC DNA]</scope>
    <source>
        <strain evidence="2">Kwan_BN1</strain>
    </source>
</reference>